<sequence length="65" mass="7623">MKKFDGLKAIADEKKFSEIIFDLIAEYETPELFAKFLSEEFTDEGLRTLESITRSDYPLSLERKQ</sequence>
<dbReference type="EMBL" id="DXBR01000036">
    <property type="protein sequence ID" value="HIZ38890.1"/>
    <property type="molecule type" value="Genomic_DNA"/>
</dbReference>
<reference evidence="1" key="2">
    <citation type="submission" date="2021-04" db="EMBL/GenBank/DDBJ databases">
        <authorList>
            <person name="Gilroy R."/>
        </authorList>
    </citation>
    <scope>NUCLEOTIDE SEQUENCE</scope>
    <source>
        <strain evidence="1">CHK179-28034</strain>
    </source>
</reference>
<dbReference type="AlphaFoldDB" id="A0A9D2EK65"/>
<accession>A0A9D2EK65</accession>
<reference evidence="1" key="1">
    <citation type="journal article" date="2021" name="PeerJ">
        <title>Extensive microbial diversity within the chicken gut microbiome revealed by metagenomics and culture.</title>
        <authorList>
            <person name="Gilroy R."/>
            <person name="Ravi A."/>
            <person name="Getino M."/>
            <person name="Pursley I."/>
            <person name="Horton D.L."/>
            <person name="Alikhan N.F."/>
            <person name="Baker D."/>
            <person name="Gharbi K."/>
            <person name="Hall N."/>
            <person name="Watson M."/>
            <person name="Adriaenssens E.M."/>
            <person name="Foster-Nyarko E."/>
            <person name="Jarju S."/>
            <person name="Secka A."/>
            <person name="Antonio M."/>
            <person name="Oren A."/>
            <person name="Chaudhuri R.R."/>
            <person name="La Ragione R."/>
            <person name="Hildebrand F."/>
            <person name="Pallen M.J."/>
        </authorList>
    </citation>
    <scope>NUCLEOTIDE SEQUENCE</scope>
    <source>
        <strain evidence="1">CHK179-28034</strain>
    </source>
</reference>
<gene>
    <name evidence="1" type="ORF">H9968_03040</name>
</gene>
<evidence type="ECO:0000313" key="2">
    <source>
        <dbReference type="Proteomes" id="UP000824049"/>
    </source>
</evidence>
<organism evidence="1 2">
    <name type="scientific">Candidatus Anaerobutyricum stercoris</name>
    <dbReference type="NCBI Taxonomy" id="2838457"/>
    <lineage>
        <taxon>Bacteria</taxon>
        <taxon>Bacillati</taxon>
        <taxon>Bacillota</taxon>
        <taxon>Clostridia</taxon>
        <taxon>Lachnospirales</taxon>
        <taxon>Lachnospiraceae</taxon>
        <taxon>Anaerobutyricum</taxon>
    </lineage>
</organism>
<name>A0A9D2EK65_9FIRM</name>
<protein>
    <submittedName>
        <fullName evidence="1">Uncharacterized protein</fullName>
    </submittedName>
</protein>
<evidence type="ECO:0000313" key="1">
    <source>
        <dbReference type="EMBL" id="HIZ38890.1"/>
    </source>
</evidence>
<proteinExistence type="predicted"/>
<dbReference type="Proteomes" id="UP000824049">
    <property type="component" value="Unassembled WGS sequence"/>
</dbReference>
<comment type="caution">
    <text evidence="1">The sequence shown here is derived from an EMBL/GenBank/DDBJ whole genome shotgun (WGS) entry which is preliminary data.</text>
</comment>